<organism evidence="1 2">
    <name type="scientific">Kryptolebias marmoratus</name>
    <name type="common">Mangrove killifish</name>
    <name type="synonym">Rivulus marmoratus</name>
    <dbReference type="NCBI Taxonomy" id="37003"/>
    <lineage>
        <taxon>Eukaryota</taxon>
        <taxon>Metazoa</taxon>
        <taxon>Chordata</taxon>
        <taxon>Craniata</taxon>
        <taxon>Vertebrata</taxon>
        <taxon>Euteleostomi</taxon>
        <taxon>Actinopterygii</taxon>
        <taxon>Neopterygii</taxon>
        <taxon>Teleostei</taxon>
        <taxon>Neoteleostei</taxon>
        <taxon>Acanthomorphata</taxon>
        <taxon>Ovalentaria</taxon>
        <taxon>Atherinomorphae</taxon>
        <taxon>Cyprinodontiformes</taxon>
        <taxon>Rivulidae</taxon>
        <taxon>Kryptolebias</taxon>
    </lineage>
</organism>
<reference evidence="1" key="2">
    <citation type="submission" date="2025-09" db="UniProtKB">
        <authorList>
            <consortium name="Ensembl"/>
        </authorList>
    </citation>
    <scope>IDENTIFICATION</scope>
</reference>
<protein>
    <submittedName>
        <fullName evidence="1">Uncharacterized protein</fullName>
    </submittedName>
</protein>
<reference evidence="1" key="1">
    <citation type="submission" date="2025-08" db="UniProtKB">
        <authorList>
            <consortium name="Ensembl"/>
        </authorList>
    </citation>
    <scope>IDENTIFICATION</scope>
</reference>
<evidence type="ECO:0000313" key="2">
    <source>
        <dbReference type="Proteomes" id="UP000264800"/>
    </source>
</evidence>
<name>A0A3Q2ZMC8_KRYMA</name>
<keyword evidence="2" id="KW-1185">Reference proteome</keyword>
<dbReference type="AlphaFoldDB" id="A0A3Q2ZMC8"/>
<dbReference type="Ensembl" id="ENSKMAT00000004975.1">
    <property type="protein sequence ID" value="ENSKMAP00000004888.1"/>
    <property type="gene ID" value="ENSKMAG00000003718.1"/>
</dbReference>
<sequence length="204" mass="22911">MSVGLLVLQLNERMTLIKENVDRLRSRIQTPTSLQGLTPRIQEQLQDNKQILAELQCPSTHRPSHNNAIYSAKSSQNNTPAISAFSAIQGQVSSLSLLWDETYKQAQERESWLLKVLDLALKFWSDVSEMTTALNDAQQALMDLNACQTDSETIRQNIDTLQGDLDILGVLGMDLMLACGDTDKPDVTKSMDEVRNPYLNRTFL</sequence>
<dbReference type="OMA" id="WDETHTQ"/>
<proteinExistence type="predicted"/>
<accession>A0A3Q2ZMC8</accession>
<evidence type="ECO:0000313" key="1">
    <source>
        <dbReference type="Ensembl" id="ENSKMAP00000004888.1"/>
    </source>
</evidence>
<dbReference type="GeneTree" id="ENSGT00940000177120"/>
<dbReference type="SUPFAM" id="SSF46966">
    <property type="entry name" value="Spectrin repeat"/>
    <property type="match status" value="1"/>
</dbReference>
<dbReference type="Gene3D" id="1.20.58.60">
    <property type="match status" value="1"/>
</dbReference>
<dbReference type="Proteomes" id="UP000264800">
    <property type="component" value="Unplaced"/>
</dbReference>
<dbReference type="STRING" id="37003.ENSKMAP00000004888"/>